<feature type="region of interest" description="Disordered" evidence="1">
    <location>
        <begin position="38"/>
        <end position="107"/>
    </location>
</feature>
<protein>
    <submittedName>
        <fullName evidence="2">Uncharacterized protein</fullName>
    </submittedName>
</protein>
<evidence type="ECO:0000313" key="2">
    <source>
        <dbReference type="EMBL" id="GKT29560.1"/>
    </source>
</evidence>
<gene>
    <name evidence="2" type="ORF">ADUPG1_005284</name>
</gene>
<evidence type="ECO:0000313" key="3">
    <source>
        <dbReference type="Proteomes" id="UP001057375"/>
    </source>
</evidence>
<accession>A0ABQ5KAJ9</accession>
<keyword evidence="3" id="KW-1185">Reference proteome</keyword>
<organism evidence="2 3">
    <name type="scientific">Aduncisulcus paluster</name>
    <dbReference type="NCBI Taxonomy" id="2918883"/>
    <lineage>
        <taxon>Eukaryota</taxon>
        <taxon>Metamonada</taxon>
        <taxon>Carpediemonas-like organisms</taxon>
        <taxon>Aduncisulcus</taxon>
    </lineage>
</organism>
<sequence length="250" mass="27738">MQSSVHPINAEQEAFSKLSRLDQLKYLAKKRKELTVKGLHDDVVKDKDKFHEQYPVRQSGKSFTGAEVPLSPSLPQPPSSPFLPSNSTLGHPPMSSSSPSSSSMIHNESQIIIPEEHEIRESLSSSVHSPNSHHGGGIVVVPQGSGPQNIHYTSARKPRNRAEEGRAEEDIRVPHHMIQTVQSVSPTFGNHDAPQHDSTIPMVQTIQLQTSDSTSSLQYMDMKGSEQDIVAQILRRYELADNVMFSMVYL</sequence>
<comment type="caution">
    <text evidence="2">The sequence shown here is derived from an EMBL/GenBank/DDBJ whole genome shotgun (WGS) entry which is preliminary data.</text>
</comment>
<reference evidence="2" key="1">
    <citation type="submission" date="2022-03" db="EMBL/GenBank/DDBJ databases">
        <title>Draft genome sequence of Aduncisulcus paluster, a free-living microaerophilic Fornicata.</title>
        <authorList>
            <person name="Yuyama I."/>
            <person name="Kume K."/>
            <person name="Tamura T."/>
            <person name="Inagaki Y."/>
            <person name="Hashimoto T."/>
        </authorList>
    </citation>
    <scope>NUCLEOTIDE SEQUENCE</scope>
    <source>
        <strain evidence="2">NY0171</strain>
    </source>
</reference>
<dbReference type="Proteomes" id="UP001057375">
    <property type="component" value="Unassembled WGS sequence"/>
</dbReference>
<name>A0ABQ5KAJ9_9EUKA</name>
<feature type="compositionally biased region" description="Pro residues" evidence="1">
    <location>
        <begin position="72"/>
        <end position="81"/>
    </location>
</feature>
<dbReference type="EMBL" id="BQXS01008383">
    <property type="protein sequence ID" value="GKT29560.1"/>
    <property type="molecule type" value="Genomic_DNA"/>
</dbReference>
<feature type="compositionally biased region" description="Basic and acidic residues" evidence="1">
    <location>
        <begin position="38"/>
        <end position="54"/>
    </location>
</feature>
<feature type="compositionally biased region" description="Low complexity" evidence="1">
    <location>
        <begin position="82"/>
        <end position="104"/>
    </location>
</feature>
<evidence type="ECO:0000256" key="1">
    <source>
        <dbReference type="SAM" id="MobiDB-lite"/>
    </source>
</evidence>
<proteinExistence type="predicted"/>